<evidence type="ECO:0000313" key="3">
    <source>
        <dbReference type="Proteomes" id="UP000824890"/>
    </source>
</evidence>
<gene>
    <name evidence="2" type="ORF">HID58_060998</name>
</gene>
<dbReference type="Proteomes" id="UP000824890">
    <property type="component" value="Unassembled WGS sequence"/>
</dbReference>
<proteinExistence type="predicted"/>
<dbReference type="EMBL" id="JAGKQM010000014">
    <property type="protein sequence ID" value="KAH0884902.1"/>
    <property type="molecule type" value="Genomic_DNA"/>
</dbReference>
<organism evidence="2 3">
    <name type="scientific">Brassica napus</name>
    <name type="common">Rape</name>
    <dbReference type="NCBI Taxonomy" id="3708"/>
    <lineage>
        <taxon>Eukaryota</taxon>
        <taxon>Viridiplantae</taxon>
        <taxon>Streptophyta</taxon>
        <taxon>Embryophyta</taxon>
        <taxon>Tracheophyta</taxon>
        <taxon>Spermatophyta</taxon>
        <taxon>Magnoliopsida</taxon>
        <taxon>eudicotyledons</taxon>
        <taxon>Gunneridae</taxon>
        <taxon>Pentapetalae</taxon>
        <taxon>rosids</taxon>
        <taxon>malvids</taxon>
        <taxon>Brassicales</taxon>
        <taxon>Brassicaceae</taxon>
        <taxon>Brassiceae</taxon>
        <taxon>Brassica</taxon>
    </lineage>
</organism>
<protein>
    <submittedName>
        <fullName evidence="2">Uncharacterized protein</fullName>
    </submittedName>
</protein>
<keyword evidence="3" id="KW-1185">Reference proteome</keyword>
<comment type="caution">
    <text evidence="2">The sequence shown here is derived from an EMBL/GenBank/DDBJ whole genome shotgun (WGS) entry which is preliminary data.</text>
</comment>
<evidence type="ECO:0000256" key="1">
    <source>
        <dbReference type="SAM" id="Phobius"/>
    </source>
</evidence>
<keyword evidence="1" id="KW-1133">Transmembrane helix</keyword>
<evidence type="ECO:0000313" key="2">
    <source>
        <dbReference type="EMBL" id="KAH0884902.1"/>
    </source>
</evidence>
<keyword evidence="1" id="KW-0812">Transmembrane</keyword>
<feature type="transmembrane region" description="Helical" evidence="1">
    <location>
        <begin position="12"/>
        <end position="34"/>
    </location>
</feature>
<name>A0ABQ7ZXY3_BRANA</name>
<reference evidence="2 3" key="1">
    <citation type="submission" date="2021-05" db="EMBL/GenBank/DDBJ databases">
        <title>Genome Assembly of Synthetic Allotetraploid Brassica napus Reveals Homoeologous Exchanges between Subgenomes.</title>
        <authorList>
            <person name="Davis J.T."/>
        </authorList>
    </citation>
    <scope>NUCLEOTIDE SEQUENCE [LARGE SCALE GENOMIC DNA]</scope>
    <source>
        <strain evidence="3">cv. Da-Ae</strain>
        <tissue evidence="2">Seedling</tissue>
    </source>
</reference>
<sequence>MFSVLLMRSIGFCDFVLGFQIPLIVHSFIVVVILESA</sequence>
<keyword evidence="1" id="KW-0472">Membrane</keyword>
<accession>A0ABQ7ZXY3</accession>